<evidence type="ECO:0000313" key="2">
    <source>
        <dbReference type="EMBL" id="PVV04521.1"/>
    </source>
</evidence>
<dbReference type="AlphaFoldDB" id="A0A2T9ZIW6"/>
<comment type="caution">
    <text evidence="2">The sequence shown here is derived from an EMBL/GenBank/DDBJ whole genome shotgun (WGS) entry which is preliminary data.</text>
</comment>
<evidence type="ECO:0000313" key="3">
    <source>
        <dbReference type="Proteomes" id="UP000245609"/>
    </source>
</evidence>
<name>A0A2T9ZIW6_9FUNG</name>
<dbReference type="EMBL" id="MBFS01000113">
    <property type="protein sequence ID" value="PVV04521.1"/>
    <property type="molecule type" value="Genomic_DNA"/>
</dbReference>
<dbReference type="STRING" id="133381.A0A2T9ZIW6"/>
<dbReference type="Proteomes" id="UP000245609">
    <property type="component" value="Unassembled WGS sequence"/>
</dbReference>
<feature type="compositionally biased region" description="Polar residues" evidence="1">
    <location>
        <begin position="1"/>
        <end position="18"/>
    </location>
</feature>
<accession>A0A2T9ZIW6</accession>
<evidence type="ECO:0000256" key="1">
    <source>
        <dbReference type="SAM" id="MobiDB-lite"/>
    </source>
</evidence>
<protein>
    <submittedName>
        <fullName evidence="2">Uncharacterized protein</fullName>
    </submittedName>
</protein>
<dbReference type="Gene3D" id="1.10.472.170">
    <property type="match status" value="1"/>
</dbReference>
<feature type="compositionally biased region" description="Polar residues" evidence="1">
    <location>
        <begin position="474"/>
        <end position="491"/>
    </location>
</feature>
<proteinExistence type="predicted"/>
<sequence length="759" mass="85393">MSSVFKPNLSQSSRTGKSNVKCPEHVLDPKNPLTNSQSENRPLNVCPICKNDLKIFLDHESNSCTNCGVDMAAYFSEPLFHSPQYTSSGTIVKNSSKRSHTQINALLKWGWSNPSIQSTSKRQKKARNSSFQNSVRSLDSQYLNKELNSIILSISAIARLSNFSRYLERAVFLLKSALSKRQKNGKFFKMGQEGRLVGISCLHIAVLEGGEQVQLSKFSKPAKVSTYILGAIYKKTKLHLEFVSPRTNFNKISSDILQSLLFKLKNFKSVNPINGQAYFNDTPNGKVLHQSKDSIIDGLVNTLHYFSFNSFVDLSCKLAESLFDNSVISGKNITHIIGASLIISIYSKFYSLYDTAHDIYHKYSGNLFFKLISDICVCSIDSLKNNIKLILSYLDFLVSKNSWLFGILVYDSDKILILEKILNFSSHIKNVIPDSQIGSDSQCIYSKNAPVSTLNKYTISQIDSLKSIIENPKESNSQSKTNAKIPNTRSAETISANTQSLNSILSSDIFSSSLELADIVSSGLLESDSKGKDTSDMRKKKEENIFLLDHLNSSKDVPLNKQDEIDIFIDHESSRISLDEPTPRTCLSLKIEQEADDKYVSVSRKRKVQNLEDIDEKYSFGTTFNPPSFVKSENLAKKRLNLLNESLNEEFNLSEQAKCNYGLVYSIIESEFKPAKSQYLAKIKFKLDSFYLLSNKEIIVSLFLLKFPLSSLTSLHLHTLLQTLKSLMRKSALREKDLDATFLDDTDLSASEISVYLKI</sequence>
<feature type="region of interest" description="Disordered" evidence="1">
    <location>
        <begin position="1"/>
        <end position="37"/>
    </location>
</feature>
<reference evidence="2 3" key="1">
    <citation type="journal article" date="2018" name="MBio">
        <title>Comparative Genomics Reveals the Core Gene Toolbox for the Fungus-Insect Symbiosis.</title>
        <authorList>
            <person name="Wang Y."/>
            <person name="Stata M."/>
            <person name="Wang W."/>
            <person name="Stajich J.E."/>
            <person name="White M.M."/>
            <person name="Moncalvo J.M."/>
        </authorList>
    </citation>
    <scope>NUCLEOTIDE SEQUENCE [LARGE SCALE GENOMIC DNA]</scope>
    <source>
        <strain evidence="2 3">SC-DP-2</strain>
    </source>
</reference>
<gene>
    <name evidence="2" type="ORF">BB560_000970</name>
</gene>
<organism evidence="2 3">
    <name type="scientific">Smittium megazygosporum</name>
    <dbReference type="NCBI Taxonomy" id="133381"/>
    <lineage>
        <taxon>Eukaryota</taxon>
        <taxon>Fungi</taxon>
        <taxon>Fungi incertae sedis</taxon>
        <taxon>Zoopagomycota</taxon>
        <taxon>Kickxellomycotina</taxon>
        <taxon>Harpellomycetes</taxon>
        <taxon>Harpellales</taxon>
        <taxon>Legeriomycetaceae</taxon>
        <taxon>Smittium</taxon>
    </lineage>
</organism>
<feature type="region of interest" description="Disordered" evidence="1">
    <location>
        <begin position="471"/>
        <end position="491"/>
    </location>
</feature>
<keyword evidence="3" id="KW-1185">Reference proteome</keyword>
<dbReference type="OrthoDB" id="5556275at2759"/>